<evidence type="ECO:0000259" key="9">
    <source>
        <dbReference type="Pfam" id="PF25087"/>
    </source>
</evidence>
<keyword evidence="1 7" id="KW-0444">Lipid biosynthesis</keyword>
<dbReference type="UniPathway" id="UPA00973"/>
<dbReference type="PANTHER" id="PTHR43378:SF2">
    <property type="entry name" value="UDP-3-O-ACYLGLUCOSAMINE N-ACYLTRANSFERASE 1, MITOCHONDRIAL-RELATED"/>
    <property type="match status" value="1"/>
</dbReference>
<dbReference type="InterPro" id="IPR056729">
    <property type="entry name" value="GMPPB_C"/>
</dbReference>
<feature type="active site" description="Proton acceptor" evidence="7">
    <location>
        <position position="253"/>
    </location>
</feature>
<keyword evidence="11" id="KW-1185">Reference proteome</keyword>
<proteinExistence type="inferred from homology"/>
<dbReference type="GO" id="GO:0009245">
    <property type="term" value="P:lipid A biosynthetic process"/>
    <property type="evidence" value="ECO:0007669"/>
    <property type="project" value="UniProtKB-UniRule"/>
</dbReference>
<evidence type="ECO:0000256" key="6">
    <source>
        <dbReference type="ARBA" id="ARBA00023315"/>
    </source>
</evidence>
<comment type="catalytic activity">
    <reaction evidence="7">
        <text>a UDP-3-O-[(3R)-3-hydroxyacyl]-alpha-D-glucosamine + a (3R)-hydroxyacyl-[ACP] = a UDP-2-N,3-O-bis[(3R)-3-hydroxyacyl]-alpha-D-glucosamine + holo-[ACP] + H(+)</text>
        <dbReference type="Rhea" id="RHEA:53836"/>
        <dbReference type="Rhea" id="RHEA-COMP:9685"/>
        <dbReference type="Rhea" id="RHEA-COMP:9945"/>
        <dbReference type="ChEBI" id="CHEBI:15378"/>
        <dbReference type="ChEBI" id="CHEBI:64479"/>
        <dbReference type="ChEBI" id="CHEBI:78827"/>
        <dbReference type="ChEBI" id="CHEBI:137740"/>
        <dbReference type="ChEBI" id="CHEBI:137748"/>
        <dbReference type="EC" id="2.3.1.191"/>
    </reaction>
</comment>
<dbReference type="Gene3D" id="3.40.1390.10">
    <property type="entry name" value="MurE/MurF, N-terminal domain"/>
    <property type="match status" value="1"/>
</dbReference>
<comment type="pathway">
    <text evidence="7">Bacterial outer membrane biogenesis; LPS lipid A biosynthesis.</text>
</comment>
<dbReference type="AlphaFoldDB" id="A0A1H1WWK4"/>
<keyword evidence="3 7" id="KW-0808">Transferase</keyword>
<dbReference type="GO" id="GO:0016020">
    <property type="term" value="C:membrane"/>
    <property type="evidence" value="ECO:0007669"/>
    <property type="project" value="GOC"/>
</dbReference>
<dbReference type="InterPro" id="IPR018357">
    <property type="entry name" value="Hexapep_transf_CS"/>
</dbReference>
<evidence type="ECO:0000256" key="3">
    <source>
        <dbReference type="ARBA" id="ARBA00022679"/>
    </source>
</evidence>
<sequence>MISASIGDPRFFPCSGPHDLTTVANIARGSVSRQSFSLDGVAPLQTAGPRHVSFLDNRRYLSVLTRTLAGAVIVHPNLQASVPVSAAAIVTPEPYAAWARVAALFHPAPPTSPGVHSSAVVAENALVDPSAEIGPLSVIGAGARIGPGCRIGACVVIGAGVVIGPDCHIGMQASLSHALLGSRVCVYPGARIGQEGFGFAPTKDGFVAVPQLGRVILGDDVEVGANTTIDRGSARDTVIGAGTRIDNLVQIGHNVTIGRCCVIVAQVGIAGSASIEDFVQIGGQAAIAGHILIGSRAKIGAQAGVISDVPAKAIMLGSPAQRKPDFFRQVATLKKLARRR</sequence>
<feature type="domain" description="Mannose-1-phosphate guanyltransferase C-terminal" evidence="9">
    <location>
        <begin position="122"/>
        <end position="230"/>
    </location>
</feature>
<evidence type="ECO:0000256" key="4">
    <source>
        <dbReference type="ARBA" id="ARBA00022737"/>
    </source>
</evidence>
<evidence type="ECO:0000256" key="7">
    <source>
        <dbReference type="HAMAP-Rule" id="MF_00523"/>
    </source>
</evidence>
<dbReference type="NCBIfam" id="NF002060">
    <property type="entry name" value="PRK00892.1"/>
    <property type="match status" value="1"/>
</dbReference>
<dbReference type="EC" id="2.3.1.191" evidence="7"/>
<accession>A0A1H1WWK4</accession>
<comment type="subunit">
    <text evidence="7">Homotrimer.</text>
</comment>
<dbReference type="Gene3D" id="2.160.10.10">
    <property type="entry name" value="Hexapeptide repeat proteins"/>
    <property type="match status" value="1"/>
</dbReference>
<keyword evidence="4 7" id="KW-0677">Repeat</keyword>
<comment type="function">
    <text evidence="7">Catalyzes the N-acylation of UDP-3-O-acylglucosamine using 3-hydroxyacyl-ACP as the acyl donor. Is involved in the biosynthesis of lipid A, a phosphorylated glycolipid that anchors the lipopolysaccharide to the outer membrane of the cell.</text>
</comment>
<dbReference type="PROSITE" id="PS00101">
    <property type="entry name" value="HEXAPEP_TRANSFERASES"/>
    <property type="match status" value="1"/>
</dbReference>
<evidence type="ECO:0000313" key="10">
    <source>
        <dbReference type="EMBL" id="SDT00559.1"/>
    </source>
</evidence>
<dbReference type="Pfam" id="PF25087">
    <property type="entry name" value="GMPPB_C"/>
    <property type="match status" value="1"/>
</dbReference>
<dbReference type="Proteomes" id="UP000243904">
    <property type="component" value="Chromosome I"/>
</dbReference>
<dbReference type="GO" id="GO:0016410">
    <property type="term" value="F:N-acyltransferase activity"/>
    <property type="evidence" value="ECO:0007669"/>
    <property type="project" value="InterPro"/>
</dbReference>
<dbReference type="PANTHER" id="PTHR43378">
    <property type="entry name" value="UDP-3-O-ACYLGLUCOSAMINE N-ACYLTRANSFERASE"/>
    <property type="match status" value="1"/>
</dbReference>
<keyword evidence="6 7" id="KW-0012">Acyltransferase</keyword>
<dbReference type="Pfam" id="PF04613">
    <property type="entry name" value="LpxD"/>
    <property type="match status" value="1"/>
</dbReference>
<dbReference type="InterPro" id="IPR007691">
    <property type="entry name" value="LpxD"/>
</dbReference>
<name>A0A1H1WWK4_9BRAD</name>
<dbReference type="SUPFAM" id="SSF51161">
    <property type="entry name" value="Trimeric LpxA-like enzymes"/>
    <property type="match status" value="1"/>
</dbReference>
<dbReference type="CDD" id="cd03352">
    <property type="entry name" value="LbH_LpxD"/>
    <property type="match status" value="1"/>
</dbReference>
<keyword evidence="5 7" id="KW-0443">Lipid metabolism</keyword>
<dbReference type="EMBL" id="LT629750">
    <property type="protein sequence ID" value="SDT00559.1"/>
    <property type="molecule type" value="Genomic_DNA"/>
</dbReference>
<reference evidence="11" key="1">
    <citation type="submission" date="2016-10" db="EMBL/GenBank/DDBJ databases">
        <authorList>
            <person name="Varghese N."/>
            <person name="Submissions S."/>
        </authorList>
    </citation>
    <scope>NUCLEOTIDE SEQUENCE [LARGE SCALE GENOMIC DNA]</scope>
    <source>
        <strain evidence="11">GAS369</strain>
    </source>
</reference>
<evidence type="ECO:0000256" key="1">
    <source>
        <dbReference type="ARBA" id="ARBA00022516"/>
    </source>
</evidence>
<keyword evidence="2 7" id="KW-0441">Lipid A biosynthesis</keyword>
<evidence type="ECO:0000259" key="8">
    <source>
        <dbReference type="Pfam" id="PF04613"/>
    </source>
</evidence>
<organism evidence="10 11">
    <name type="scientific">Bradyrhizobium canariense</name>
    <dbReference type="NCBI Taxonomy" id="255045"/>
    <lineage>
        <taxon>Bacteria</taxon>
        <taxon>Pseudomonadati</taxon>
        <taxon>Pseudomonadota</taxon>
        <taxon>Alphaproteobacteria</taxon>
        <taxon>Hyphomicrobiales</taxon>
        <taxon>Nitrobacteraceae</taxon>
        <taxon>Bradyrhizobium</taxon>
    </lineage>
</organism>
<dbReference type="InterPro" id="IPR001451">
    <property type="entry name" value="Hexapep"/>
</dbReference>
<gene>
    <name evidence="7" type="primary">lpxD</name>
    <name evidence="10" type="ORF">SAMN05444158_4012</name>
</gene>
<protein>
    <recommendedName>
        <fullName evidence="7">UDP-3-O-acylglucosamine N-acyltransferase</fullName>
        <ecNumber evidence="7">2.3.1.191</ecNumber>
    </recommendedName>
</protein>
<dbReference type="Pfam" id="PF00132">
    <property type="entry name" value="Hexapep"/>
    <property type="match status" value="1"/>
</dbReference>
<evidence type="ECO:0000256" key="5">
    <source>
        <dbReference type="ARBA" id="ARBA00023098"/>
    </source>
</evidence>
<evidence type="ECO:0000256" key="2">
    <source>
        <dbReference type="ARBA" id="ARBA00022556"/>
    </source>
</evidence>
<dbReference type="InterPro" id="IPR011004">
    <property type="entry name" value="Trimer_LpxA-like_sf"/>
</dbReference>
<evidence type="ECO:0000313" key="11">
    <source>
        <dbReference type="Proteomes" id="UP000243904"/>
    </source>
</evidence>
<dbReference type="NCBIfam" id="TIGR01853">
    <property type="entry name" value="lipid_A_lpxD"/>
    <property type="match status" value="1"/>
</dbReference>
<dbReference type="RefSeq" id="WP_146688512.1">
    <property type="nucleotide sequence ID" value="NZ_LT629750.1"/>
</dbReference>
<dbReference type="InterPro" id="IPR020573">
    <property type="entry name" value="UDP_GlcNAc_AcTrfase_non-rep"/>
</dbReference>
<dbReference type="HAMAP" id="MF_00523">
    <property type="entry name" value="LpxD"/>
    <property type="match status" value="1"/>
</dbReference>
<dbReference type="GO" id="GO:0103118">
    <property type="term" value="F:UDP-3-O-[(3R)-3-hydroxyacyl]-glucosamine N-acyltransferase activity"/>
    <property type="evidence" value="ECO:0007669"/>
    <property type="project" value="UniProtKB-EC"/>
</dbReference>
<comment type="similarity">
    <text evidence="7">Belongs to the transferase hexapeptide repeat family. LpxD subfamily.</text>
</comment>
<feature type="domain" description="UDP-3-O-[3-hydroxymyristoyl] glucosamine N-acyltransferase non-repeat region" evidence="8">
    <location>
        <begin position="37"/>
        <end position="104"/>
    </location>
</feature>